<keyword evidence="2" id="KW-1185">Reference proteome</keyword>
<evidence type="ECO:0000313" key="1">
    <source>
        <dbReference type="EMBL" id="KYC35727.1"/>
    </source>
</evidence>
<dbReference type="EMBL" id="ANNX02000051">
    <property type="protein sequence ID" value="KYC35727.1"/>
    <property type="molecule type" value="Genomic_DNA"/>
</dbReference>
<dbReference type="OrthoDB" id="511588at2"/>
<dbReference type="Proteomes" id="UP000076925">
    <property type="component" value="Unassembled WGS sequence"/>
</dbReference>
<evidence type="ECO:0000313" key="2">
    <source>
        <dbReference type="Proteomes" id="UP000076925"/>
    </source>
</evidence>
<name>A0A139WTJ0_9CYAN</name>
<organism evidence="1 2">
    <name type="scientific">Scytonema hofmannii PCC 7110</name>
    <dbReference type="NCBI Taxonomy" id="128403"/>
    <lineage>
        <taxon>Bacteria</taxon>
        <taxon>Bacillati</taxon>
        <taxon>Cyanobacteriota</taxon>
        <taxon>Cyanophyceae</taxon>
        <taxon>Nostocales</taxon>
        <taxon>Scytonemataceae</taxon>
        <taxon>Scytonema</taxon>
    </lineage>
</organism>
<dbReference type="AlphaFoldDB" id="A0A139WTJ0"/>
<protein>
    <submittedName>
        <fullName evidence="1">Uncharacterized protein</fullName>
    </submittedName>
</protein>
<proteinExistence type="predicted"/>
<gene>
    <name evidence="1" type="ORF">WA1_07950</name>
</gene>
<accession>A0A139WTJ0</accession>
<dbReference type="RefSeq" id="WP_017749054.1">
    <property type="nucleotide sequence ID" value="NZ_KQ976354.1"/>
</dbReference>
<sequence length="155" mass="17893">MSVNNYDQKKPSEDFLVDQAIVEGQRQATEVTSEPEMTLEFSDEQSNMLGELTSALTLSGETLLESAISYVHYKYKKNQNFAKKIEEDYKQHTKDFHKIQDLRENSSKQRSKLTRKLILSAVISHKLEEMGMTEKINECVLVGINLLYEQLTKNK</sequence>
<reference evidence="1 2" key="1">
    <citation type="journal article" date="2013" name="Genome Biol. Evol.">
        <title>Genomes of Stigonematalean cyanobacteria (subsection V) and the evolution of oxygenic photosynthesis from prokaryotes to plastids.</title>
        <authorList>
            <person name="Dagan T."/>
            <person name="Roettger M."/>
            <person name="Stucken K."/>
            <person name="Landan G."/>
            <person name="Koch R."/>
            <person name="Major P."/>
            <person name="Gould S.B."/>
            <person name="Goremykin V.V."/>
            <person name="Rippka R."/>
            <person name="Tandeau de Marsac N."/>
            <person name="Gugger M."/>
            <person name="Lockhart P.J."/>
            <person name="Allen J.F."/>
            <person name="Brune I."/>
            <person name="Maus I."/>
            <person name="Puhler A."/>
            <person name="Martin W.F."/>
        </authorList>
    </citation>
    <scope>NUCLEOTIDE SEQUENCE [LARGE SCALE GENOMIC DNA]</scope>
    <source>
        <strain evidence="1 2">PCC 7110</strain>
    </source>
</reference>
<comment type="caution">
    <text evidence="1">The sequence shown here is derived from an EMBL/GenBank/DDBJ whole genome shotgun (WGS) entry which is preliminary data.</text>
</comment>
<dbReference type="STRING" id="128403.WA1_07950"/>